<feature type="compositionally biased region" description="Polar residues" evidence="1">
    <location>
        <begin position="217"/>
        <end position="264"/>
    </location>
</feature>
<name>A0A0C9WVF2_9AGAR</name>
<keyword evidence="2" id="KW-1133">Transmembrane helix</keyword>
<dbReference type="OrthoDB" id="2872628at2759"/>
<keyword evidence="3" id="KW-0732">Signal</keyword>
<evidence type="ECO:0000313" key="5">
    <source>
        <dbReference type="Proteomes" id="UP000054477"/>
    </source>
</evidence>
<evidence type="ECO:0000256" key="1">
    <source>
        <dbReference type="SAM" id="MobiDB-lite"/>
    </source>
</evidence>
<reference evidence="5" key="2">
    <citation type="submission" date="2015-01" db="EMBL/GenBank/DDBJ databases">
        <title>Evolutionary Origins and Diversification of the Mycorrhizal Mutualists.</title>
        <authorList>
            <consortium name="DOE Joint Genome Institute"/>
            <consortium name="Mycorrhizal Genomics Consortium"/>
            <person name="Kohler A."/>
            <person name="Kuo A."/>
            <person name="Nagy L.G."/>
            <person name="Floudas D."/>
            <person name="Copeland A."/>
            <person name="Barry K.W."/>
            <person name="Cichocki N."/>
            <person name="Veneault-Fourrey C."/>
            <person name="LaButti K."/>
            <person name="Lindquist E.A."/>
            <person name="Lipzen A."/>
            <person name="Lundell T."/>
            <person name="Morin E."/>
            <person name="Murat C."/>
            <person name="Riley R."/>
            <person name="Ohm R."/>
            <person name="Sun H."/>
            <person name="Tunlid A."/>
            <person name="Henrissat B."/>
            <person name="Grigoriev I.V."/>
            <person name="Hibbett D.S."/>
            <person name="Martin F."/>
        </authorList>
    </citation>
    <scope>NUCLEOTIDE SEQUENCE [LARGE SCALE GENOMIC DNA]</scope>
    <source>
        <strain evidence="5">LaAM-08-1</strain>
    </source>
</reference>
<feature type="region of interest" description="Disordered" evidence="1">
    <location>
        <begin position="213"/>
        <end position="269"/>
    </location>
</feature>
<accession>A0A0C9WVF2</accession>
<feature type="signal peptide" evidence="3">
    <location>
        <begin position="1"/>
        <end position="21"/>
    </location>
</feature>
<protein>
    <submittedName>
        <fullName evidence="4">Uncharacterized protein</fullName>
    </submittedName>
</protein>
<dbReference type="AlphaFoldDB" id="A0A0C9WVF2"/>
<sequence length="335" mass="35301">MSPPMKVFAVLCFSLSLVAHARIIDDHDSAMIYSGSFGWKRSPDAPVPTPIPSISVSEPNVPIPIGWNTTSVNYTAPSFPQSAPNSKKTPTGAIIGGVMGGIVLLILAGVLSLVFLRRRRRRQARVEPPLPDTRAPETDVDWATMPHAKPPAVLAPPPPGIYPGQHPYMPPPVSEASRVGLPQASIITQPAVVRPSITSSSTDSATPAATSIMGASASGSLPSETQPIRAATSQEHNFEDSSSVTSIISPNNSTNGSVTPSIASSAPLVPRSTRCLTDEEVDFVASLYRQRLPPPDVARIIDNMLNEDGLTNGILATESKLIQPPANDFKGSGRG</sequence>
<evidence type="ECO:0000256" key="2">
    <source>
        <dbReference type="SAM" id="Phobius"/>
    </source>
</evidence>
<feature type="transmembrane region" description="Helical" evidence="2">
    <location>
        <begin position="93"/>
        <end position="116"/>
    </location>
</feature>
<keyword evidence="2" id="KW-0472">Membrane</keyword>
<dbReference type="Gene3D" id="1.20.5.510">
    <property type="entry name" value="Single helix bin"/>
    <property type="match status" value="1"/>
</dbReference>
<keyword evidence="2" id="KW-0812">Transmembrane</keyword>
<dbReference type="Proteomes" id="UP000054477">
    <property type="component" value="Unassembled WGS sequence"/>
</dbReference>
<dbReference type="EMBL" id="KN838892">
    <property type="protein sequence ID" value="KIJ92688.1"/>
    <property type="molecule type" value="Genomic_DNA"/>
</dbReference>
<organism evidence="4 5">
    <name type="scientific">Laccaria amethystina LaAM-08-1</name>
    <dbReference type="NCBI Taxonomy" id="1095629"/>
    <lineage>
        <taxon>Eukaryota</taxon>
        <taxon>Fungi</taxon>
        <taxon>Dikarya</taxon>
        <taxon>Basidiomycota</taxon>
        <taxon>Agaricomycotina</taxon>
        <taxon>Agaricomycetes</taxon>
        <taxon>Agaricomycetidae</taxon>
        <taxon>Agaricales</taxon>
        <taxon>Agaricineae</taxon>
        <taxon>Hydnangiaceae</taxon>
        <taxon>Laccaria</taxon>
    </lineage>
</organism>
<reference evidence="4 5" key="1">
    <citation type="submission" date="2014-04" db="EMBL/GenBank/DDBJ databases">
        <authorList>
            <consortium name="DOE Joint Genome Institute"/>
            <person name="Kuo A."/>
            <person name="Kohler A."/>
            <person name="Nagy L.G."/>
            <person name="Floudas D."/>
            <person name="Copeland A."/>
            <person name="Barry K.W."/>
            <person name="Cichocki N."/>
            <person name="Veneault-Fourrey C."/>
            <person name="LaButti K."/>
            <person name="Lindquist E.A."/>
            <person name="Lipzen A."/>
            <person name="Lundell T."/>
            <person name="Morin E."/>
            <person name="Murat C."/>
            <person name="Sun H."/>
            <person name="Tunlid A."/>
            <person name="Henrissat B."/>
            <person name="Grigoriev I.V."/>
            <person name="Hibbett D.S."/>
            <person name="Martin F."/>
            <person name="Nordberg H.P."/>
            <person name="Cantor M.N."/>
            <person name="Hua S.X."/>
        </authorList>
    </citation>
    <scope>NUCLEOTIDE SEQUENCE [LARGE SCALE GENOMIC DNA]</scope>
    <source>
        <strain evidence="4 5">LaAM-08-1</strain>
    </source>
</reference>
<evidence type="ECO:0000256" key="3">
    <source>
        <dbReference type="SAM" id="SignalP"/>
    </source>
</evidence>
<proteinExistence type="predicted"/>
<gene>
    <name evidence="4" type="ORF">K443DRAFT_13423</name>
</gene>
<evidence type="ECO:0000313" key="4">
    <source>
        <dbReference type="EMBL" id="KIJ92688.1"/>
    </source>
</evidence>
<feature type="chain" id="PRO_5002205587" evidence="3">
    <location>
        <begin position="22"/>
        <end position="335"/>
    </location>
</feature>
<dbReference type="HOGENOM" id="CLU_850103_0_0_1"/>
<keyword evidence="5" id="KW-1185">Reference proteome</keyword>